<dbReference type="PANTHER" id="PTHR30250">
    <property type="entry name" value="PST FAMILY PREDICTED COLANIC ACID TRANSPORTER"/>
    <property type="match status" value="1"/>
</dbReference>
<dbReference type="GO" id="GO:0005886">
    <property type="term" value="C:plasma membrane"/>
    <property type="evidence" value="ECO:0007669"/>
    <property type="project" value="UniProtKB-SubCell"/>
</dbReference>
<dbReference type="AlphaFoldDB" id="A0A6I6E256"/>
<evidence type="ECO:0000256" key="1">
    <source>
        <dbReference type="ARBA" id="ARBA00004651"/>
    </source>
</evidence>
<feature type="transmembrane region" description="Helical" evidence="6">
    <location>
        <begin position="358"/>
        <end position="379"/>
    </location>
</feature>
<keyword evidence="8" id="KW-1185">Reference proteome</keyword>
<keyword evidence="3 6" id="KW-0812">Transmembrane</keyword>
<keyword evidence="2" id="KW-1003">Cell membrane</keyword>
<evidence type="ECO:0000256" key="6">
    <source>
        <dbReference type="SAM" id="Phobius"/>
    </source>
</evidence>
<feature type="transmembrane region" description="Helical" evidence="6">
    <location>
        <begin position="292"/>
        <end position="319"/>
    </location>
</feature>
<reference evidence="7 8" key="1">
    <citation type="submission" date="2019-12" db="EMBL/GenBank/DDBJ databases">
        <title>The complete genome of the thermophilic, anoxygenic phototrophic gammaproteobacterium Thermochromatium tepidum.</title>
        <authorList>
            <person name="Sattley W.M."/>
            <person name="Swingley W.D."/>
            <person name="Burchell B.M."/>
            <person name="Gurbani S.A."/>
            <person name="Kujawa C.M."/>
            <person name="Nuccio D.A."/>
            <person name="Schladweiler J."/>
            <person name="Shaffer K.N."/>
            <person name="Stokes L.M."/>
            <person name="Touchman J.W."/>
            <person name="Blankenship R.E."/>
            <person name="Madigan M.T."/>
        </authorList>
    </citation>
    <scope>NUCLEOTIDE SEQUENCE [LARGE SCALE GENOMIC DNA]</scope>
    <source>
        <strain evidence="7 8">ATCC 43061</strain>
    </source>
</reference>
<dbReference type="PANTHER" id="PTHR30250:SF11">
    <property type="entry name" value="O-ANTIGEN TRANSPORTER-RELATED"/>
    <property type="match status" value="1"/>
</dbReference>
<keyword evidence="4 6" id="KW-1133">Transmembrane helix</keyword>
<evidence type="ECO:0000256" key="3">
    <source>
        <dbReference type="ARBA" id="ARBA00022692"/>
    </source>
</evidence>
<feature type="transmembrane region" description="Helical" evidence="6">
    <location>
        <begin position="171"/>
        <end position="192"/>
    </location>
</feature>
<feature type="transmembrane region" description="Helical" evidence="6">
    <location>
        <begin position="385"/>
        <end position="406"/>
    </location>
</feature>
<proteinExistence type="predicted"/>
<dbReference type="Pfam" id="PF01943">
    <property type="entry name" value="Polysacc_synt"/>
    <property type="match status" value="1"/>
</dbReference>
<dbReference type="KEGG" id="ttp:E6P07_01380"/>
<dbReference type="OrthoDB" id="103403at2"/>
<keyword evidence="5 6" id="KW-0472">Membrane</keyword>
<feature type="transmembrane region" description="Helical" evidence="6">
    <location>
        <begin position="117"/>
        <end position="136"/>
    </location>
</feature>
<feature type="transmembrane region" description="Helical" evidence="6">
    <location>
        <begin position="331"/>
        <end position="351"/>
    </location>
</feature>
<evidence type="ECO:0000256" key="4">
    <source>
        <dbReference type="ARBA" id="ARBA00022989"/>
    </source>
</evidence>
<protein>
    <submittedName>
        <fullName evidence="7">Oligosaccharide flippase family protein</fullName>
    </submittedName>
</protein>
<feature type="transmembrane region" description="Helical" evidence="6">
    <location>
        <begin position="43"/>
        <end position="62"/>
    </location>
</feature>
<dbReference type="InterPro" id="IPR002797">
    <property type="entry name" value="Polysacc_synth"/>
</dbReference>
<feature type="transmembrane region" description="Helical" evidence="6">
    <location>
        <begin position="12"/>
        <end position="31"/>
    </location>
</feature>
<evidence type="ECO:0000256" key="5">
    <source>
        <dbReference type="ARBA" id="ARBA00023136"/>
    </source>
</evidence>
<dbReference type="EMBL" id="CP039268">
    <property type="protein sequence ID" value="QGU31762.1"/>
    <property type="molecule type" value="Genomic_DNA"/>
</dbReference>
<evidence type="ECO:0000313" key="8">
    <source>
        <dbReference type="Proteomes" id="UP000426424"/>
    </source>
</evidence>
<sequence length="419" mass="45496">MTTPCLRTNIAAMGVVQISNYVIPLITLPYLTRVLGAEAFGKVAFAQVVMTYFVLLVDYGFSWSATRKVAANRSDPAEVNRIFAATWVAQWLLVLLAAVIAAGVIMVTDRLRPDAPLYAAAFITVIASALFPIWFLQGLERLQVVAALQLLTRGLALIPIFLLIRQPSDAIWVLIIQGGAAMLAGVLSLWWIHRQSIVAWYRPRWPEIRGVLREGGALFGSRVSISLYTTLVPLVLGWVAGPVALAYFNLADKLRSAAQSLLVPLSQALFPRMSHLVQNDGEAAYTLIKRSALAVVLIAGSASLSLWALSDWLILLLGGQDFAPAAQVLRWLAPLPLVIGLSNVLGVQIMLPHGINRGFNLILASAAAISLLLIGPMAQHWGAPGAAQTMLLVELWVTGSMAVLLWRKGYLSALQWRNT</sequence>
<feature type="transmembrane region" description="Helical" evidence="6">
    <location>
        <begin position="142"/>
        <end position="164"/>
    </location>
</feature>
<gene>
    <name evidence="7" type="ORF">E6P07_01380</name>
</gene>
<organism evidence="7 8">
    <name type="scientific">Thermochromatium tepidum ATCC 43061</name>
    <dbReference type="NCBI Taxonomy" id="316276"/>
    <lineage>
        <taxon>Bacteria</taxon>
        <taxon>Pseudomonadati</taxon>
        <taxon>Pseudomonadota</taxon>
        <taxon>Gammaproteobacteria</taxon>
        <taxon>Chromatiales</taxon>
        <taxon>Chromatiaceae</taxon>
        <taxon>Thermochromatium</taxon>
    </lineage>
</organism>
<evidence type="ECO:0000256" key="2">
    <source>
        <dbReference type="ARBA" id="ARBA00022475"/>
    </source>
</evidence>
<dbReference type="CDD" id="cd13128">
    <property type="entry name" value="MATE_Wzx_like"/>
    <property type="match status" value="1"/>
</dbReference>
<feature type="transmembrane region" description="Helical" evidence="6">
    <location>
        <begin position="82"/>
        <end position="105"/>
    </location>
</feature>
<dbReference type="RefSeq" id="WP_153973961.1">
    <property type="nucleotide sequence ID" value="NZ_CP039268.1"/>
</dbReference>
<evidence type="ECO:0000313" key="7">
    <source>
        <dbReference type="EMBL" id="QGU31762.1"/>
    </source>
</evidence>
<dbReference type="Proteomes" id="UP000426424">
    <property type="component" value="Chromosome"/>
</dbReference>
<name>A0A6I6E256_THETI</name>
<dbReference type="InterPro" id="IPR050833">
    <property type="entry name" value="Poly_Biosynth_Transport"/>
</dbReference>
<comment type="subcellular location">
    <subcellularLocation>
        <location evidence="1">Cell membrane</location>
        <topology evidence="1">Multi-pass membrane protein</topology>
    </subcellularLocation>
</comment>
<feature type="transmembrane region" description="Helical" evidence="6">
    <location>
        <begin position="225"/>
        <end position="248"/>
    </location>
</feature>
<accession>A0A6I6E256</accession>